<proteinExistence type="predicted"/>
<protein>
    <submittedName>
        <fullName evidence="1">Uncharacterized protein</fullName>
    </submittedName>
</protein>
<feature type="non-terminal residue" evidence="1">
    <location>
        <position position="60"/>
    </location>
</feature>
<comment type="caution">
    <text evidence="1">The sequence shown here is derived from an EMBL/GenBank/DDBJ whole genome shotgun (WGS) entry which is preliminary data.</text>
</comment>
<dbReference type="AlphaFoldDB" id="X1MSD5"/>
<gene>
    <name evidence="1" type="ORF">S06H3_25359</name>
</gene>
<dbReference type="EMBL" id="BARV01014595">
    <property type="protein sequence ID" value="GAI20931.1"/>
    <property type="molecule type" value="Genomic_DNA"/>
</dbReference>
<sequence>MEALKVKPLIKVEKLGMEDPTFEAGAVRVATARLTNPTAKEFTYTTELYLGVTKVVTSGV</sequence>
<organism evidence="1">
    <name type="scientific">marine sediment metagenome</name>
    <dbReference type="NCBI Taxonomy" id="412755"/>
    <lineage>
        <taxon>unclassified sequences</taxon>
        <taxon>metagenomes</taxon>
        <taxon>ecological metagenomes</taxon>
    </lineage>
</organism>
<evidence type="ECO:0000313" key="1">
    <source>
        <dbReference type="EMBL" id="GAI20931.1"/>
    </source>
</evidence>
<name>X1MSD5_9ZZZZ</name>
<accession>X1MSD5</accession>
<reference evidence="1" key="1">
    <citation type="journal article" date="2014" name="Front. Microbiol.">
        <title>High frequency of phylogenetically diverse reductive dehalogenase-homologous genes in deep subseafloor sedimentary metagenomes.</title>
        <authorList>
            <person name="Kawai M."/>
            <person name="Futagami T."/>
            <person name="Toyoda A."/>
            <person name="Takaki Y."/>
            <person name="Nishi S."/>
            <person name="Hori S."/>
            <person name="Arai W."/>
            <person name="Tsubouchi T."/>
            <person name="Morono Y."/>
            <person name="Uchiyama I."/>
            <person name="Ito T."/>
            <person name="Fujiyama A."/>
            <person name="Inagaki F."/>
            <person name="Takami H."/>
        </authorList>
    </citation>
    <scope>NUCLEOTIDE SEQUENCE</scope>
    <source>
        <strain evidence="1">Expedition CK06-06</strain>
    </source>
</reference>